<evidence type="ECO:0000256" key="7">
    <source>
        <dbReference type="ARBA" id="ARBA00022833"/>
    </source>
</evidence>
<reference evidence="12" key="1">
    <citation type="submission" date="2020-10" db="EMBL/GenBank/DDBJ databases">
        <authorList>
            <person name="Kikuchi T."/>
        </authorList>
    </citation>
    <scope>NUCLEOTIDE SEQUENCE</scope>
    <source>
        <strain evidence="12">NKZ352</strain>
    </source>
</reference>
<feature type="domain" description="RING-CH-type" evidence="11">
    <location>
        <begin position="9"/>
        <end position="73"/>
    </location>
</feature>
<dbReference type="GO" id="GO:0016740">
    <property type="term" value="F:transferase activity"/>
    <property type="evidence" value="ECO:0007669"/>
    <property type="project" value="UniProtKB-KW"/>
</dbReference>
<keyword evidence="5" id="KW-0863">Zinc-finger</keyword>
<dbReference type="GO" id="GO:0008270">
    <property type="term" value="F:zinc ion binding"/>
    <property type="evidence" value="ECO:0007669"/>
    <property type="project" value="UniProtKB-KW"/>
</dbReference>
<comment type="subcellular location">
    <subcellularLocation>
        <location evidence="1">Membrane</location>
        <topology evidence="1">Multi-pass membrane protein</topology>
    </subcellularLocation>
</comment>
<accession>A0A8S1HYS5</accession>
<organism evidence="12 13">
    <name type="scientific">Caenorhabditis auriculariae</name>
    <dbReference type="NCBI Taxonomy" id="2777116"/>
    <lineage>
        <taxon>Eukaryota</taxon>
        <taxon>Metazoa</taxon>
        <taxon>Ecdysozoa</taxon>
        <taxon>Nematoda</taxon>
        <taxon>Chromadorea</taxon>
        <taxon>Rhabditida</taxon>
        <taxon>Rhabditina</taxon>
        <taxon>Rhabditomorpha</taxon>
        <taxon>Rhabditoidea</taxon>
        <taxon>Rhabditidae</taxon>
        <taxon>Peloderinae</taxon>
        <taxon>Caenorhabditis</taxon>
    </lineage>
</organism>
<keyword evidence="2" id="KW-0808">Transferase</keyword>
<evidence type="ECO:0000256" key="9">
    <source>
        <dbReference type="ARBA" id="ARBA00023136"/>
    </source>
</evidence>
<dbReference type="SUPFAM" id="SSF57850">
    <property type="entry name" value="RING/U-box"/>
    <property type="match status" value="1"/>
</dbReference>
<dbReference type="PROSITE" id="PS51292">
    <property type="entry name" value="ZF_RING_CH"/>
    <property type="match status" value="1"/>
</dbReference>
<dbReference type="Proteomes" id="UP000835052">
    <property type="component" value="Unassembled WGS sequence"/>
</dbReference>
<keyword evidence="6" id="KW-0833">Ubl conjugation pathway</keyword>
<evidence type="ECO:0000313" key="12">
    <source>
        <dbReference type="EMBL" id="CAD6198413.1"/>
    </source>
</evidence>
<evidence type="ECO:0000256" key="1">
    <source>
        <dbReference type="ARBA" id="ARBA00004141"/>
    </source>
</evidence>
<evidence type="ECO:0000256" key="10">
    <source>
        <dbReference type="SAM" id="Phobius"/>
    </source>
</evidence>
<dbReference type="GO" id="GO:0016020">
    <property type="term" value="C:membrane"/>
    <property type="evidence" value="ECO:0007669"/>
    <property type="project" value="UniProtKB-SubCell"/>
</dbReference>
<keyword evidence="9 10" id="KW-0472">Membrane</keyword>
<evidence type="ECO:0000256" key="4">
    <source>
        <dbReference type="ARBA" id="ARBA00022723"/>
    </source>
</evidence>
<keyword evidence="8 10" id="KW-1133">Transmembrane helix</keyword>
<evidence type="ECO:0000259" key="11">
    <source>
        <dbReference type="PROSITE" id="PS51292"/>
    </source>
</evidence>
<proteinExistence type="predicted"/>
<keyword evidence="4" id="KW-0479">Metal-binding</keyword>
<evidence type="ECO:0000256" key="2">
    <source>
        <dbReference type="ARBA" id="ARBA00022679"/>
    </source>
</evidence>
<dbReference type="PANTHER" id="PTHR46065">
    <property type="entry name" value="E3 UBIQUITIN-PROTEIN LIGASE MARCH 2/3 FAMILY MEMBER"/>
    <property type="match status" value="1"/>
</dbReference>
<dbReference type="InterPro" id="IPR013083">
    <property type="entry name" value="Znf_RING/FYVE/PHD"/>
</dbReference>
<keyword evidence="7" id="KW-0862">Zinc</keyword>
<dbReference type="SMART" id="SM00744">
    <property type="entry name" value="RINGv"/>
    <property type="match status" value="1"/>
</dbReference>
<evidence type="ECO:0000256" key="6">
    <source>
        <dbReference type="ARBA" id="ARBA00022786"/>
    </source>
</evidence>
<dbReference type="PANTHER" id="PTHR46065:SF3">
    <property type="entry name" value="FI20425P1"/>
    <property type="match status" value="1"/>
</dbReference>
<dbReference type="InterPro" id="IPR011016">
    <property type="entry name" value="Znf_RING-CH"/>
</dbReference>
<dbReference type="EMBL" id="CAJGYM010000125">
    <property type="protein sequence ID" value="CAD6198413.1"/>
    <property type="molecule type" value="Genomic_DNA"/>
</dbReference>
<evidence type="ECO:0000313" key="13">
    <source>
        <dbReference type="Proteomes" id="UP000835052"/>
    </source>
</evidence>
<evidence type="ECO:0000256" key="5">
    <source>
        <dbReference type="ARBA" id="ARBA00022771"/>
    </source>
</evidence>
<dbReference type="AlphaFoldDB" id="A0A8S1HYS5"/>
<evidence type="ECO:0000256" key="3">
    <source>
        <dbReference type="ARBA" id="ARBA00022692"/>
    </source>
</evidence>
<name>A0A8S1HYS5_9PELO</name>
<comment type="caution">
    <text evidence="12">The sequence shown here is derived from an EMBL/GenBank/DDBJ whole genome shotgun (WGS) entry which is preliminary data.</text>
</comment>
<dbReference type="Gene3D" id="3.30.40.10">
    <property type="entry name" value="Zinc/RING finger domain, C3HC4 (zinc finger)"/>
    <property type="match status" value="1"/>
</dbReference>
<keyword evidence="3 10" id="KW-0812">Transmembrane</keyword>
<keyword evidence="13" id="KW-1185">Reference proteome</keyword>
<protein>
    <recommendedName>
        <fullName evidence="11">RING-CH-type domain-containing protein</fullName>
    </recommendedName>
</protein>
<feature type="transmembrane region" description="Helical" evidence="10">
    <location>
        <begin position="209"/>
        <end position="229"/>
    </location>
</feature>
<dbReference type="Pfam" id="PF12906">
    <property type="entry name" value="RINGv"/>
    <property type="match status" value="1"/>
</dbReference>
<gene>
    <name evidence="12" type="ORF">CAUJ_LOCUS14319</name>
</gene>
<dbReference type="OrthoDB" id="5809932at2759"/>
<evidence type="ECO:0000256" key="8">
    <source>
        <dbReference type="ARBA" id="ARBA00022989"/>
    </source>
</evidence>
<sequence length="270" mass="32163">MGLVMSVLSVVNEDKVCKFCYGDDSSGSSWLHPCRCIGTLYWVHESCFDLWMSRASAQQQIQCQTCRYVYQKNWVLKSLSEWSVPEIKMSAWQFMECFLDAYSTYKFIRGFIWMMEGRRSIFFQLVHLFFWRTFIMSDRRISYYTALGRAMLSGFFDVHIVDYLPENESDMVKISERGTKIQNLFVFDMSFLDHVFEFWELAKAQPYDVTQYIVGIVVPLIVVAFMFNWRIKQSLKKHKKLRRQREKLLKKLQDGRPEAEALENLTEYDN</sequence>